<dbReference type="Proteomes" id="UP001253545">
    <property type="component" value="Unassembled WGS sequence"/>
</dbReference>
<sequence length="121" mass="14060">MNTVIPESVSSLFNKVKVERFWWDGVQVNIPFHCIYATIPNPVPNHYTEINGIKVPILKLGTYHVPIWDPMHNELTQIPKYAIVLSHQEGEKFGLYAYPADCKDESYFLSYDEWFARQKAA</sequence>
<dbReference type="EMBL" id="JAVRHX010000008">
    <property type="protein sequence ID" value="MDT0596543.1"/>
    <property type="molecule type" value="Genomic_DNA"/>
</dbReference>
<reference evidence="1 2" key="1">
    <citation type="submission" date="2023-09" db="EMBL/GenBank/DDBJ databases">
        <authorList>
            <person name="Rey-Velasco X."/>
        </authorList>
    </citation>
    <scope>NUCLEOTIDE SEQUENCE [LARGE SCALE GENOMIC DNA]</scope>
    <source>
        <strain evidence="1 2">P117</strain>
    </source>
</reference>
<comment type="caution">
    <text evidence="1">The sequence shown here is derived from an EMBL/GenBank/DDBJ whole genome shotgun (WGS) entry which is preliminary data.</text>
</comment>
<evidence type="ECO:0000313" key="2">
    <source>
        <dbReference type="Proteomes" id="UP001253545"/>
    </source>
</evidence>
<organism evidence="1 2">
    <name type="scientific">Glaciecola petra</name>
    <dbReference type="NCBI Taxonomy" id="3075602"/>
    <lineage>
        <taxon>Bacteria</taxon>
        <taxon>Pseudomonadati</taxon>
        <taxon>Pseudomonadota</taxon>
        <taxon>Gammaproteobacteria</taxon>
        <taxon>Alteromonadales</taxon>
        <taxon>Alteromonadaceae</taxon>
        <taxon>Glaciecola</taxon>
    </lineage>
</organism>
<keyword evidence="2" id="KW-1185">Reference proteome</keyword>
<name>A0ABU2ZWZ4_9ALTE</name>
<dbReference type="RefSeq" id="WP_311370069.1">
    <property type="nucleotide sequence ID" value="NZ_JAVRHX010000008.1"/>
</dbReference>
<accession>A0ABU2ZWZ4</accession>
<evidence type="ECO:0000313" key="1">
    <source>
        <dbReference type="EMBL" id="MDT0596543.1"/>
    </source>
</evidence>
<protein>
    <submittedName>
        <fullName evidence="1">Uncharacterized protein</fullName>
    </submittedName>
</protein>
<gene>
    <name evidence="1" type="ORF">RM552_16930</name>
</gene>
<proteinExistence type="predicted"/>